<evidence type="ECO:0000313" key="2">
    <source>
        <dbReference type="Proteomes" id="UP000000600"/>
    </source>
</evidence>
<evidence type="ECO:0008006" key="3">
    <source>
        <dbReference type="Google" id="ProtNLM"/>
    </source>
</evidence>
<dbReference type="InParanoid" id="A0CRN7"/>
<reference evidence="1 2" key="1">
    <citation type="journal article" date="2006" name="Nature">
        <title>Global trends of whole-genome duplications revealed by the ciliate Paramecium tetraurelia.</title>
        <authorList>
            <consortium name="Genoscope"/>
            <person name="Aury J.-M."/>
            <person name="Jaillon O."/>
            <person name="Duret L."/>
            <person name="Noel B."/>
            <person name="Jubin C."/>
            <person name="Porcel B.M."/>
            <person name="Segurens B."/>
            <person name="Daubin V."/>
            <person name="Anthouard V."/>
            <person name="Aiach N."/>
            <person name="Arnaiz O."/>
            <person name="Billaut A."/>
            <person name="Beisson J."/>
            <person name="Blanc I."/>
            <person name="Bouhouche K."/>
            <person name="Camara F."/>
            <person name="Duharcourt S."/>
            <person name="Guigo R."/>
            <person name="Gogendeau D."/>
            <person name="Katinka M."/>
            <person name="Keller A.-M."/>
            <person name="Kissmehl R."/>
            <person name="Klotz C."/>
            <person name="Koll F."/>
            <person name="Le Moue A."/>
            <person name="Lepere C."/>
            <person name="Malinsky S."/>
            <person name="Nowacki M."/>
            <person name="Nowak J.K."/>
            <person name="Plattner H."/>
            <person name="Poulain J."/>
            <person name="Ruiz F."/>
            <person name="Serrano V."/>
            <person name="Zagulski M."/>
            <person name="Dessen P."/>
            <person name="Betermier M."/>
            <person name="Weissenbach J."/>
            <person name="Scarpelli C."/>
            <person name="Schachter V."/>
            <person name="Sperling L."/>
            <person name="Meyer E."/>
            <person name="Cohen J."/>
            <person name="Wincker P."/>
        </authorList>
    </citation>
    <scope>NUCLEOTIDE SEQUENCE [LARGE SCALE GENOMIC DNA]</scope>
    <source>
        <strain evidence="1 2">Stock d4-2</strain>
    </source>
</reference>
<keyword evidence="2" id="KW-1185">Reference proteome</keyword>
<dbReference type="EMBL" id="CT868152">
    <property type="protein sequence ID" value="CAK73454.1"/>
    <property type="molecule type" value="Genomic_DNA"/>
</dbReference>
<evidence type="ECO:0000313" key="1">
    <source>
        <dbReference type="EMBL" id="CAK73454.1"/>
    </source>
</evidence>
<proteinExistence type="predicted"/>
<dbReference type="GeneID" id="5026636"/>
<dbReference type="RefSeq" id="XP_001440851.1">
    <property type="nucleotide sequence ID" value="XM_001440814.1"/>
</dbReference>
<dbReference type="Proteomes" id="UP000000600">
    <property type="component" value="Unassembled WGS sequence"/>
</dbReference>
<accession>A0CRN7</accession>
<dbReference type="AlphaFoldDB" id="A0CRN7"/>
<dbReference type="HOGENOM" id="CLU_1362704_0_0_1"/>
<gene>
    <name evidence="1" type="ORF">GSPATT00009769001</name>
</gene>
<dbReference type="KEGG" id="ptm:GSPATT00009769001"/>
<organism evidence="1 2">
    <name type="scientific">Paramecium tetraurelia</name>
    <dbReference type="NCBI Taxonomy" id="5888"/>
    <lineage>
        <taxon>Eukaryota</taxon>
        <taxon>Sar</taxon>
        <taxon>Alveolata</taxon>
        <taxon>Ciliophora</taxon>
        <taxon>Intramacronucleata</taxon>
        <taxon>Oligohymenophorea</taxon>
        <taxon>Peniculida</taxon>
        <taxon>Parameciidae</taxon>
        <taxon>Paramecium</taxon>
    </lineage>
</organism>
<name>A0CRN7_PARTE</name>
<sequence>MIFHDIENYQIKKYYFKSQNQKMGSEFEINFFIKNIRFIQKSKDFDISHRIRQRIMKRLINFIQLGKFFNNKKNLIFNTAKSFLIHIADILKEQQQHAQNISLKIGLTLVRISKLIKISQIKVIRKDQVPNKLIMIMNFKQQTQNCFNQKIKNLRVVKRKTKFKQSILACVPTQLYLNNNWFNQVRQQRKAVNSNSKGIQQ</sequence>
<protein>
    <recommendedName>
        <fullName evidence="3">Transmembrane protein</fullName>
    </recommendedName>
</protein>